<accession>A0A8J6KRW1</accession>
<comment type="caution">
    <text evidence="2">The sequence shown here is derived from an EMBL/GenBank/DDBJ whole genome shotgun (WGS) entry which is preliminary data.</text>
</comment>
<evidence type="ECO:0000313" key="2">
    <source>
        <dbReference type="EMBL" id="KAH0509545.1"/>
    </source>
</evidence>
<feature type="region of interest" description="Disordered" evidence="1">
    <location>
        <begin position="305"/>
        <end position="330"/>
    </location>
</feature>
<sequence>MDDFIMGGLAGALGLGAGVPPLRLLGLPLPGKPLSASEEERKNVLKQMKVRTTLKGDKSWITKHEDSDHHAVSPNTKAPAGYIIRGVFTRTIDSSSNSQQHHSKTNGAPRSASGLPGAANSASAPHSSGYKMTTEDYKKLAPYNIRRSSTSETEEVEVPFTSDEQRRRSQAASGVLRKTAPREHSYVLSAAKKSTRVDVDEDVPPEKKQEPPALARSVSGSLKTEEIVRLQITTPRAGLRLVAPDLEALRSAAQLVGGSEEPEAPESPPEGLAGAGAGVEQKGPSADGEMNMAPMTIQACQETYGTTEGSQGDPAVAPQQPADPNTLELGDNFSALGQLVPSEARTSSTPAACENVTPKICEAWQETPEVLQGGQGDQAVSSQELEDASTPEPQSSPSGLEQQMKLDNTKLQSPSSFAVTVNVAAASEELRMPTASSELDCSSTTKGILFVKEYMDATEVASGKPVFSHYGSSSSIEDSLNPEKKPPHEVTPPSESNKPAPSTALTLSCDILDHRYLIGSGNKPAFPSTTLTLSCDILDHPLSHWFRQQENGPPSIALSISCDIQNQRYLIGSGNNTAPSLSCDILDHRYLIGSGNKPAVPSTALSISCDILDHRYLIGSGNKPAVPSTALSISCDILDHRYLIGSGNKRTVPSTAHSFL</sequence>
<evidence type="ECO:0000313" key="3">
    <source>
        <dbReference type="Proteomes" id="UP000710432"/>
    </source>
</evidence>
<feature type="region of interest" description="Disordered" evidence="1">
    <location>
        <begin position="471"/>
        <end position="503"/>
    </location>
</feature>
<dbReference type="InterPro" id="IPR052621">
    <property type="entry name" value="Cell_Prolif/Cornif_Regul"/>
</dbReference>
<feature type="region of interest" description="Disordered" evidence="1">
    <location>
        <begin position="93"/>
        <end position="219"/>
    </location>
</feature>
<gene>
    <name evidence="2" type="ORF">LTLLF_104095</name>
</gene>
<dbReference type="Proteomes" id="UP000710432">
    <property type="component" value="Unassembled WGS sequence"/>
</dbReference>
<protein>
    <submittedName>
        <fullName evidence="2">Zinc finger protein 185</fullName>
    </submittedName>
</protein>
<feature type="compositionally biased region" description="Polar residues" evidence="1">
    <location>
        <begin position="391"/>
        <end position="400"/>
    </location>
</feature>
<reference evidence="2" key="1">
    <citation type="submission" date="2020-03" db="EMBL/GenBank/DDBJ databases">
        <title>Studies in the Genomics of Life Span.</title>
        <authorList>
            <person name="Glass D."/>
        </authorList>
    </citation>
    <scope>NUCLEOTIDE SEQUENCE</scope>
    <source>
        <strain evidence="2">LTLLF</strain>
        <tissue evidence="2">Muscle</tissue>
    </source>
</reference>
<organism evidence="2 3">
    <name type="scientific">Microtus ochrogaster</name>
    <name type="common">Prairie vole</name>
    <dbReference type="NCBI Taxonomy" id="79684"/>
    <lineage>
        <taxon>Eukaryota</taxon>
        <taxon>Metazoa</taxon>
        <taxon>Chordata</taxon>
        <taxon>Craniata</taxon>
        <taxon>Vertebrata</taxon>
        <taxon>Euteleostomi</taxon>
        <taxon>Mammalia</taxon>
        <taxon>Eutheria</taxon>
        <taxon>Euarchontoglires</taxon>
        <taxon>Glires</taxon>
        <taxon>Rodentia</taxon>
        <taxon>Myomorpha</taxon>
        <taxon>Muroidea</taxon>
        <taxon>Cricetidae</taxon>
        <taxon>Arvicolinae</taxon>
        <taxon>Microtus</taxon>
    </lineage>
</organism>
<feature type="region of interest" description="Disordered" evidence="1">
    <location>
        <begin position="370"/>
        <end position="400"/>
    </location>
</feature>
<feature type="compositionally biased region" description="Polar residues" evidence="1">
    <location>
        <begin position="93"/>
        <end position="108"/>
    </location>
</feature>
<dbReference type="AlphaFoldDB" id="A0A8J6KRW1"/>
<dbReference type="PANTHER" id="PTHR15468">
    <property type="entry name" value="ZNF185"/>
    <property type="match status" value="1"/>
</dbReference>
<name>A0A8J6KRW1_MICOH</name>
<proteinExistence type="predicted"/>
<feature type="region of interest" description="Disordered" evidence="1">
    <location>
        <begin position="256"/>
        <end position="290"/>
    </location>
</feature>
<feature type="compositionally biased region" description="Low complexity" evidence="1">
    <location>
        <begin position="313"/>
        <end position="324"/>
    </location>
</feature>
<dbReference type="EMBL" id="JAATJU010022845">
    <property type="protein sequence ID" value="KAH0509545.1"/>
    <property type="molecule type" value="Genomic_DNA"/>
</dbReference>
<feature type="compositionally biased region" description="Polar residues" evidence="1">
    <location>
        <begin position="493"/>
        <end position="503"/>
    </location>
</feature>
<evidence type="ECO:0000256" key="1">
    <source>
        <dbReference type="SAM" id="MobiDB-lite"/>
    </source>
</evidence>
<dbReference type="PANTHER" id="PTHR15468:SF2">
    <property type="entry name" value="ZINC FINGER PROTEIN 185"/>
    <property type="match status" value="1"/>
</dbReference>